<keyword evidence="1" id="KW-0732">Signal</keyword>
<reference evidence="3" key="2">
    <citation type="submission" date="2015-08" db="EMBL/GenBank/DDBJ databases">
        <title>Complete DNA Sequence of Pseudomonas syringae pv. actinidiae, the Causal Agent of Kiwifruit Canker Disease.</title>
        <authorList>
            <person name="Rikkerink E.H.A."/>
            <person name="Fineran P.C."/>
        </authorList>
    </citation>
    <scope>NUCLEOTIDE SEQUENCE</scope>
    <source>
        <strain evidence="3">SkMP5</strain>
    </source>
</reference>
<dbReference type="Pfam" id="PF07676">
    <property type="entry name" value="PD40"/>
    <property type="match status" value="4"/>
</dbReference>
<evidence type="ECO:0000313" key="2">
    <source>
        <dbReference type="EMBL" id="GAN44581.1"/>
    </source>
</evidence>
<evidence type="ECO:0000313" key="4">
    <source>
        <dbReference type="Proteomes" id="UP000253740"/>
    </source>
</evidence>
<dbReference type="InterPro" id="IPR011659">
    <property type="entry name" value="WD40"/>
</dbReference>
<dbReference type="Proteomes" id="UP000253740">
    <property type="component" value="Unassembled WGS sequence"/>
</dbReference>
<evidence type="ECO:0000256" key="1">
    <source>
        <dbReference type="SAM" id="SignalP"/>
    </source>
</evidence>
<dbReference type="AlphaFoldDB" id="A0A0K8QNE4"/>
<dbReference type="HOGENOM" id="CLU_059007_1_0_6"/>
<dbReference type="RefSeq" id="WP_062537028.1">
    <property type="nucleotide sequence ID" value="NZ_DF970207.1"/>
</dbReference>
<evidence type="ECO:0000313" key="3">
    <source>
        <dbReference type="EMBL" id="GAP66430.1"/>
    </source>
</evidence>
<dbReference type="InterPro" id="IPR011042">
    <property type="entry name" value="6-blade_b-propeller_TolB-like"/>
</dbReference>
<gene>
    <name evidence="2" type="ORF">MBSD_1116</name>
    <name evidence="3" type="ORF">MBSD_n1738</name>
</gene>
<dbReference type="Gene3D" id="2.120.10.30">
    <property type="entry name" value="TolB, C-terminal domain"/>
    <property type="match status" value="1"/>
</dbReference>
<protein>
    <submittedName>
        <fullName evidence="3">Uncharacterized protein</fullName>
    </submittedName>
</protein>
<accession>A0A0K8QNE4</accession>
<feature type="chain" id="PRO_5007415043" evidence="1">
    <location>
        <begin position="29"/>
        <end position="330"/>
    </location>
</feature>
<name>A0A0K8QNE4_9GAMM</name>
<sequence length="330" mass="35692">MPHARRIRAGRASAVFLFLALTAASAAAAPPAPALVAPGVVDTGDDEAAPALSPDGQTLYFVRSTPDFLRWTVLVSRRTPDGGWSAPQVAWFSGRYADADVSFSPDGRRMFFVSTRPTAPGGAERPDTEIWTMTRTADGWSAPRHVAELESPGNEWFPVAAADGTLYFGSERRDGNLGPDGTADLYRARWLGDHYAEPENLGPPINTAGEDIEGWIAPDQSYLIFSSKGHGGEGAYDLWVSYRCEGAWTTPRNLGAPVNSYAWEFGAKLSPDGRYLYFASNRGYGHEPLPRALDIAALNARLHAPGNGLRDIYRVETAALALHSPCAARR</sequence>
<reference evidence="2" key="1">
    <citation type="submission" date="2015-03" db="EMBL/GenBank/DDBJ databases">
        <title>Draft genome sequence of Mizugakiibacter sediminis skMP5.</title>
        <authorList>
            <person name="Watanabe T."/>
            <person name="Kojima H."/>
            <person name="Fukui M."/>
        </authorList>
    </citation>
    <scope>NUCLEOTIDE SEQUENCE</scope>
    <source>
        <strain evidence="2">SkMP5</strain>
    </source>
</reference>
<organism evidence="3">
    <name type="scientific">Mizugakiibacter sediminis</name>
    <dbReference type="NCBI Taxonomy" id="1475481"/>
    <lineage>
        <taxon>Bacteria</taxon>
        <taxon>Pseudomonadati</taxon>
        <taxon>Pseudomonadota</taxon>
        <taxon>Gammaproteobacteria</taxon>
        <taxon>Lysobacterales</taxon>
        <taxon>Rhodanobacteraceae</taxon>
        <taxon>Mizugakiibacter</taxon>
    </lineage>
</organism>
<dbReference type="OrthoDB" id="240809at2"/>
<keyword evidence="4" id="KW-1185">Reference proteome</keyword>
<dbReference type="EMBL" id="DF970207">
    <property type="protein sequence ID" value="GAP66430.1"/>
    <property type="molecule type" value="Genomic_DNA"/>
</dbReference>
<dbReference type="SUPFAM" id="SSF82171">
    <property type="entry name" value="DPP6 N-terminal domain-like"/>
    <property type="match status" value="1"/>
</dbReference>
<dbReference type="STRING" id="1475481.GCA_000953855_01771"/>
<proteinExistence type="predicted"/>
<feature type="signal peptide" evidence="1">
    <location>
        <begin position="1"/>
        <end position="28"/>
    </location>
</feature>
<dbReference type="EMBL" id="DF952378">
    <property type="protein sequence ID" value="GAN44581.1"/>
    <property type="molecule type" value="Genomic_DNA"/>
</dbReference>